<dbReference type="EMBL" id="CP012175">
    <property type="protein sequence ID" value="AKV80799.1"/>
    <property type="molecule type" value="Genomic_DNA"/>
</dbReference>
<dbReference type="CDD" id="cd05333">
    <property type="entry name" value="BKR_SDR_c"/>
    <property type="match status" value="1"/>
</dbReference>
<evidence type="ECO:0000313" key="11">
    <source>
        <dbReference type="Proteomes" id="UP000029084"/>
    </source>
</evidence>
<keyword evidence="3 5" id="KW-0560">Oxidoreductase</keyword>
<dbReference type="Proteomes" id="UP000056255">
    <property type="component" value="Chromosome"/>
</dbReference>
<feature type="domain" description="Ketoreductase" evidence="4">
    <location>
        <begin position="8"/>
        <end position="186"/>
    </location>
</feature>
<evidence type="ECO:0000313" key="10">
    <source>
        <dbReference type="EMBL" id="AKV84282.1"/>
    </source>
</evidence>
<reference evidence="10 12" key="3">
    <citation type="submission" date="2015-07" db="EMBL/GenBank/DDBJ databases">
        <title>Physiological, transcriptional responses and genome re-sequencing of acid resistant extremely thermoacidophilic Metallosphaera sedula SARC-M1.</title>
        <authorList>
            <person name="Ai C."/>
            <person name="McCarthy S."/>
            <person name="Eckrich V."/>
            <person name="Rudrappa D."/>
            <person name="Qiu G."/>
            <person name="Blum P."/>
        </authorList>
    </citation>
    <scope>NUCLEOTIDE SEQUENCE [LARGE SCALE GENOMIC DNA]</scope>
    <source>
        <strain evidence="10 12">SARC-M1</strain>
    </source>
</reference>
<dbReference type="FunFam" id="3.40.50.720:FF:000115">
    <property type="entry name" value="3-oxoacyl-[acyl-carrier-protein] reductase FabG"/>
    <property type="match status" value="1"/>
</dbReference>
<dbReference type="EMBL" id="CP008822">
    <property type="protein sequence ID" value="AIM27161.1"/>
    <property type="molecule type" value="Genomic_DNA"/>
</dbReference>
<proteinExistence type="inferred from homology"/>
<dbReference type="GO" id="GO:0032787">
    <property type="term" value="P:monocarboxylic acid metabolic process"/>
    <property type="evidence" value="ECO:0007669"/>
    <property type="project" value="UniProtKB-ARBA"/>
</dbReference>
<dbReference type="OMA" id="LFGVQCD"/>
<dbReference type="Gene3D" id="3.40.50.720">
    <property type="entry name" value="NAD(P)-binding Rossmann-like Domain"/>
    <property type="match status" value="1"/>
</dbReference>
<gene>
    <name evidence="5" type="ORF">HA72_1007</name>
    <name evidence="6" type="ORF">MsedA_1020</name>
    <name evidence="7" type="ORF">MsedB_1022</name>
    <name evidence="8" type="ORF">MsedC_1020</name>
    <name evidence="9" type="ORF">MsedD_1021</name>
    <name evidence="10" type="ORF">MsedE_1022</name>
</gene>
<dbReference type="InterPro" id="IPR050259">
    <property type="entry name" value="SDR"/>
</dbReference>
<reference evidence="5 11" key="1">
    <citation type="journal article" date="2014" name="J. Bacteriol.">
        <title>Role of an Archaeal PitA Transporter in the Copper and Arsenic Resistance of Metallosphaera sedula, an Extreme Thermoacidophile.</title>
        <authorList>
            <person name="McCarthy S."/>
            <person name="Ai C."/>
            <person name="Wheaton G."/>
            <person name="Tevatia R."/>
            <person name="Eckrich V."/>
            <person name="Kelly R."/>
            <person name="Blum P."/>
        </authorList>
    </citation>
    <scope>NUCLEOTIDE SEQUENCE [LARGE SCALE GENOMIC DNA]</scope>
    <source>
        <strain evidence="5 11">CuR1</strain>
    </source>
</reference>
<sequence>MGVQHENSLALVTGAGSGIGLAIARKLGEKGFKVAIGDLKNYEESAENLRKLGLHVVGLPLDVTNWDSCSEFVEASMAHFKTDHVDVLVNNAGIIRDSLFVKMSREDWDAVIKVHLYGAFNMTKQVVESMISKGHGRIINMSSLSWTGNVGQANYSAAKAGLVGFTKTLSKELGRYNITVNAIAPGFIDTPMTRTVPDKIREKFMERLSIKRIGEPEDVANLVAFLASDEASYITGELIGVTGGLTF</sequence>
<evidence type="ECO:0000313" key="7">
    <source>
        <dbReference type="EMBL" id="AKV76303.1"/>
    </source>
</evidence>
<evidence type="ECO:0000313" key="16">
    <source>
        <dbReference type="Proteomes" id="UP000068832"/>
    </source>
</evidence>
<dbReference type="PANTHER" id="PTHR42879:SF2">
    <property type="entry name" value="3-OXOACYL-[ACYL-CARRIER-PROTEIN] REDUCTASE FABG"/>
    <property type="match status" value="1"/>
</dbReference>
<evidence type="ECO:0000313" key="12">
    <source>
        <dbReference type="Proteomes" id="UP000056255"/>
    </source>
</evidence>
<reference evidence="13 14" key="2">
    <citation type="journal article" date="2015" name="Genome Announc.">
        <title>Complete Genome Sequences of Evolved Arsenate-Resistant Metallosphaera sedula Strains.</title>
        <authorList>
            <person name="Ai C."/>
            <person name="McCarthy S."/>
            <person name="Schackwitz W."/>
            <person name="Martin J."/>
            <person name="Lipzen A."/>
            <person name="Blum P."/>
        </authorList>
    </citation>
    <scope>NUCLEOTIDE SEQUENCE [LARGE SCALE GENOMIC DNA]</scope>
    <source>
        <strain evidence="8 14">ARS120-1</strain>
        <strain evidence="9 13">ARS120-2</strain>
        <strain evidence="6 16">ARS50-1</strain>
        <strain evidence="7 15">ARS50-2</strain>
    </source>
</reference>
<dbReference type="EMBL" id="CP012173">
    <property type="protein sequence ID" value="AKV76303.1"/>
    <property type="molecule type" value="Genomic_DNA"/>
</dbReference>
<organism evidence="5 11">
    <name type="scientific">Metallosphaera sedula</name>
    <dbReference type="NCBI Taxonomy" id="43687"/>
    <lineage>
        <taxon>Archaea</taxon>
        <taxon>Thermoproteota</taxon>
        <taxon>Thermoprotei</taxon>
        <taxon>Sulfolobales</taxon>
        <taxon>Sulfolobaceae</taxon>
        <taxon>Metallosphaera</taxon>
    </lineage>
</organism>
<dbReference type="PRINTS" id="PR00080">
    <property type="entry name" value="SDRFAMILY"/>
</dbReference>
<evidence type="ECO:0000259" key="4">
    <source>
        <dbReference type="SMART" id="SM00822"/>
    </source>
</evidence>
<dbReference type="InterPro" id="IPR057326">
    <property type="entry name" value="KR_dom"/>
</dbReference>
<dbReference type="GO" id="GO:0004316">
    <property type="term" value="F:3-oxoacyl-[acyl-carrier-protein] reductase (NADPH) activity"/>
    <property type="evidence" value="ECO:0007669"/>
    <property type="project" value="UniProtKB-EC"/>
</dbReference>
<evidence type="ECO:0000313" key="8">
    <source>
        <dbReference type="EMBL" id="AKV78554.1"/>
    </source>
</evidence>
<dbReference type="NCBIfam" id="NF009466">
    <property type="entry name" value="PRK12826.1-2"/>
    <property type="match status" value="1"/>
</dbReference>
<dbReference type="AlphaFoldDB" id="A0A088E4D0"/>
<dbReference type="OrthoDB" id="24596at2157"/>
<dbReference type="PANTHER" id="PTHR42879">
    <property type="entry name" value="3-OXOACYL-(ACYL-CARRIER-PROTEIN) REDUCTASE"/>
    <property type="match status" value="1"/>
</dbReference>
<dbReference type="Proteomes" id="UP000068832">
    <property type="component" value="Chromosome"/>
</dbReference>
<dbReference type="Proteomes" id="UP000062398">
    <property type="component" value="Chromosome"/>
</dbReference>
<dbReference type="PATRIC" id="fig|43687.5.peg.1042"/>
<dbReference type="EC" id="1.1.1.100" evidence="5"/>
<evidence type="ECO:0000313" key="5">
    <source>
        <dbReference type="EMBL" id="AIM27161.1"/>
    </source>
</evidence>
<accession>A0A088E4D0</accession>
<dbReference type="PRINTS" id="PR00081">
    <property type="entry name" value="GDHRDH"/>
</dbReference>
<dbReference type="PROSITE" id="PS00061">
    <property type="entry name" value="ADH_SHORT"/>
    <property type="match status" value="1"/>
</dbReference>
<evidence type="ECO:0000256" key="3">
    <source>
        <dbReference type="ARBA" id="ARBA00023002"/>
    </source>
</evidence>
<dbReference type="SMART" id="SM00822">
    <property type="entry name" value="PKS_KR"/>
    <property type="match status" value="1"/>
</dbReference>
<evidence type="ECO:0000256" key="1">
    <source>
        <dbReference type="ARBA" id="ARBA00006484"/>
    </source>
</evidence>
<dbReference type="GeneID" id="91755477"/>
<evidence type="ECO:0000256" key="2">
    <source>
        <dbReference type="ARBA" id="ARBA00022857"/>
    </source>
</evidence>
<dbReference type="InterPro" id="IPR036291">
    <property type="entry name" value="NAD(P)-bd_dom_sf"/>
</dbReference>
<evidence type="ECO:0000313" key="14">
    <source>
        <dbReference type="Proteomes" id="UP000062398"/>
    </source>
</evidence>
<evidence type="ECO:0000313" key="6">
    <source>
        <dbReference type="EMBL" id="AKV74063.1"/>
    </source>
</evidence>
<comment type="similarity">
    <text evidence="1">Belongs to the short-chain dehydrogenases/reductases (SDR) family.</text>
</comment>
<dbReference type="Proteomes" id="UP000062475">
    <property type="component" value="Chromosome"/>
</dbReference>
<dbReference type="InterPro" id="IPR002347">
    <property type="entry name" value="SDR_fam"/>
</dbReference>
<dbReference type="NCBIfam" id="NF004198">
    <property type="entry name" value="PRK05653.1-3"/>
    <property type="match status" value="1"/>
</dbReference>
<protein>
    <submittedName>
        <fullName evidence="6">3-oxoacyl-ACP synthase</fullName>
    </submittedName>
    <submittedName>
        <fullName evidence="5">3-oxoacyl-[acyl-carrier-protein] reductase</fullName>
        <ecNumber evidence="5">1.1.1.100</ecNumber>
    </submittedName>
</protein>
<dbReference type="RefSeq" id="WP_012020962.1">
    <property type="nucleotide sequence ID" value="NZ_CP008822.1"/>
</dbReference>
<dbReference type="SUPFAM" id="SSF51735">
    <property type="entry name" value="NAD(P)-binding Rossmann-fold domains"/>
    <property type="match status" value="1"/>
</dbReference>
<evidence type="ECO:0000313" key="13">
    <source>
        <dbReference type="Proteomes" id="UP000061362"/>
    </source>
</evidence>
<dbReference type="InterPro" id="IPR020904">
    <property type="entry name" value="Sc_DH/Rdtase_CS"/>
</dbReference>
<evidence type="ECO:0000313" key="15">
    <source>
        <dbReference type="Proteomes" id="UP000062475"/>
    </source>
</evidence>
<dbReference type="EMBL" id="CP012172">
    <property type="protein sequence ID" value="AKV74063.1"/>
    <property type="molecule type" value="Genomic_DNA"/>
</dbReference>
<dbReference type="EMBL" id="CP012174">
    <property type="protein sequence ID" value="AKV78554.1"/>
    <property type="molecule type" value="Genomic_DNA"/>
</dbReference>
<evidence type="ECO:0000313" key="9">
    <source>
        <dbReference type="EMBL" id="AKV80799.1"/>
    </source>
</evidence>
<dbReference type="Pfam" id="PF13561">
    <property type="entry name" value="adh_short_C2"/>
    <property type="match status" value="1"/>
</dbReference>
<dbReference type="Proteomes" id="UP000029084">
    <property type="component" value="Chromosome"/>
</dbReference>
<name>A0A088E4D0_9CREN</name>
<dbReference type="Proteomes" id="UP000061362">
    <property type="component" value="Chromosome"/>
</dbReference>
<dbReference type="EMBL" id="CP012176">
    <property type="protein sequence ID" value="AKV84282.1"/>
    <property type="molecule type" value="Genomic_DNA"/>
</dbReference>
<keyword evidence="2" id="KW-0521">NADP</keyword>